<keyword evidence="2" id="KW-1185">Reference proteome</keyword>
<organism evidence="1 2">
    <name type="scientific">Aerococcus viridans</name>
    <dbReference type="NCBI Taxonomy" id="1377"/>
    <lineage>
        <taxon>Bacteria</taxon>
        <taxon>Bacillati</taxon>
        <taxon>Bacillota</taxon>
        <taxon>Bacilli</taxon>
        <taxon>Lactobacillales</taxon>
        <taxon>Aerococcaceae</taxon>
        <taxon>Aerococcus</taxon>
    </lineage>
</organism>
<dbReference type="EMBL" id="PNHQ01000002">
    <property type="protein sequence ID" value="PMC80443.1"/>
    <property type="molecule type" value="Genomic_DNA"/>
</dbReference>
<sequence length="94" mass="10779">MIYNDRVTIKITQTIKSDGPLGEYKSIVKDLVVPCQRGSLTHNEQMGLFGSYNLASFKLHLQGHYEGFDEVKYQGKTRQVKGLRFHRNSTVVYV</sequence>
<accession>A0A2N6UFV6</accession>
<reference evidence="1 2" key="1">
    <citation type="submission" date="2017-09" db="EMBL/GenBank/DDBJ databases">
        <title>Bacterial strain isolated from the female urinary microbiota.</title>
        <authorList>
            <person name="Thomas-White K."/>
            <person name="Kumar N."/>
            <person name="Forster S."/>
            <person name="Putonti C."/>
            <person name="Lawley T."/>
            <person name="Wolfe A.J."/>
        </authorList>
    </citation>
    <scope>NUCLEOTIDE SEQUENCE [LARGE SCALE GENOMIC DNA]</scope>
    <source>
        <strain evidence="1 2">UMB0240</strain>
    </source>
</reference>
<comment type="caution">
    <text evidence="1">The sequence shown here is derived from an EMBL/GenBank/DDBJ whole genome shotgun (WGS) entry which is preliminary data.</text>
</comment>
<gene>
    <name evidence="1" type="ORF">CJ191_01145</name>
</gene>
<evidence type="ECO:0000313" key="2">
    <source>
        <dbReference type="Proteomes" id="UP000235701"/>
    </source>
</evidence>
<evidence type="ECO:0000313" key="1">
    <source>
        <dbReference type="EMBL" id="PMC80443.1"/>
    </source>
</evidence>
<protein>
    <submittedName>
        <fullName evidence="1">Uncharacterized protein</fullName>
    </submittedName>
</protein>
<proteinExistence type="predicted"/>
<name>A0A2N6UFV6_9LACT</name>
<dbReference type="AlphaFoldDB" id="A0A2N6UFV6"/>
<dbReference type="Proteomes" id="UP000235701">
    <property type="component" value="Unassembled WGS sequence"/>
</dbReference>